<evidence type="ECO:0000259" key="7">
    <source>
        <dbReference type="PROSITE" id="PS51471"/>
    </source>
</evidence>
<dbReference type="PROSITE" id="PS51471">
    <property type="entry name" value="FE2OG_OXY"/>
    <property type="match status" value="1"/>
</dbReference>
<dbReference type="InterPro" id="IPR044861">
    <property type="entry name" value="IPNS-like_FE2OG_OXY"/>
</dbReference>
<dbReference type="EMBL" id="BMAC01000112">
    <property type="protein sequence ID" value="GFP85776.1"/>
    <property type="molecule type" value="Genomic_DNA"/>
</dbReference>
<gene>
    <name evidence="8" type="ORF">PHJA_000721300</name>
</gene>
<dbReference type="GO" id="GO:0009805">
    <property type="term" value="P:coumarin biosynthetic process"/>
    <property type="evidence" value="ECO:0007669"/>
    <property type="project" value="UniProtKB-ARBA"/>
</dbReference>
<dbReference type="GO" id="GO:0002238">
    <property type="term" value="P:response to molecule of fungal origin"/>
    <property type="evidence" value="ECO:0007669"/>
    <property type="project" value="UniProtKB-ARBA"/>
</dbReference>
<dbReference type="OrthoDB" id="288590at2759"/>
<evidence type="ECO:0000256" key="4">
    <source>
        <dbReference type="ARBA" id="ARBA00023002"/>
    </source>
</evidence>
<dbReference type="InterPro" id="IPR026992">
    <property type="entry name" value="DIOX_N"/>
</dbReference>
<evidence type="ECO:0000256" key="3">
    <source>
        <dbReference type="ARBA" id="ARBA00022896"/>
    </source>
</evidence>
<evidence type="ECO:0000256" key="2">
    <source>
        <dbReference type="ARBA" id="ARBA00022723"/>
    </source>
</evidence>
<dbReference type="GO" id="GO:0046872">
    <property type="term" value="F:metal ion binding"/>
    <property type="evidence" value="ECO:0007669"/>
    <property type="project" value="UniProtKB-KW"/>
</dbReference>
<evidence type="ECO:0000256" key="6">
    <source>
        <dbReference type="RuleBase" id="RU003682"/>
    </source>
</evidence>
<dbReference type="InterPro" id="IPR027443">
    <property type="entry name" value="IPNS-like_sf"/>
</dbReference>
<keyword evidence="2 6" id="KW-0479">Metal-binding</keyword>
<name>A0A830BFS4_9LAMI</name>
<organism evidence="8 9">
    <name type="scientific">Phtheirospermum japonicum</name>
    <dbReference type="NCBI Taxonomy" id="374723"/>
    <lineage>
        <taxon>Eukaryota</taxon>
        <taxon>Viridiplantae</taxon>
        <taxon>Streptophyta</taxon>
        <taxon>Embryophyta</taxon>
        <taxon>Tracheophyta</taxon>
        <taxon>Spermatophyta</taxon>
        <taxon>Magnoliopsida</taxon>
        <taxon>eudicotyledons</taxon>
        <taxon>Gunneridae</taxon>
        <taxon>Pentapetalae</taxon>
        <taxon>asterids</taxon>
        <taxon>lamiids</taxon>
        <taxon>Lamiales</taxon>
        <taxon>Orobanchaceae</taxon>
        <taxon>Orobanchaceae incertae sedis</taxon>
        <taxon>Phtheirospermum</taxon>
    </lineage>
</organism>
<comment type="similarity">
    <text evidence="1 6">Belongs to the iron/ascorbate-dependent oxidoreductase family.</text>
</comment>
<evidence type="ECO:0000256" key="1">
    <source>
        <dbReference type="ARBA" id="ARBA00008056"/>
    </source>
</evidence>
<dbReference type="AlphaFoldDB" id="A0A830BFS4"/>
<dbReference type="InterPro" id="IPR005123">
    <property type="entry name" value="Oxoglu/Fe-dep_dioxygenase_dom"/>
</dbReference>
<dbReference type="Proteomes" id="UP000653305">
    <property type="component" value="Unassembled WGS sequence"/>
</dbReference>
<keyword evidence="5 6" id="KW-0408">Iron</keyword>
<dbReference type="FunFam" id="2.60.120.330:FF:000005">
    <property type="entry name" value="1-aminocyclopropane-1-carboxylate oxidase homolog 1"/>
    <property type="match status" value="1"/>
</dbReference>
<comment type="caution">
    <text evidence="8">The sequence shown here is derived from an EMBL/GenBank/DDBJ whole genome shotgun (WGS) entry which is preliminary data.</text>
</comment>
<reference evidence="8" key="1">
    <citation type="submission" date="2020-07" db="EMBL/GenBank/DDBJ databases">
        <title>Ethylene signaling mediates host invasion by parasitic plants.</title>
        <authorList>
            <person name="Yoshida S."/>
        </authorList>
    </citation>
    <scope>NUCLEOTIDE SEQUENCE</scope>
    <source>
        <strain evidence="8">Okayama</strain>
    </source>
</reference>
<dbReference type="GO" id="GO:0031418">
    <property type="term" value="F:L-ascorbic acid binding"/>
    <property type="evidence" value="ECO:0007669"/>
    <property type="project" value="UniProtKB-KW"/>
</dbReference>
<evidence type="ECO:0000313" key="9">
    <source>
        <dbReference type="Proteomes" id="UP000653305"/>
    </source>
</evidence>
<accession>A0A830BFS4</accession>
<protein>
    <submittedName>
        <fullName evidence="8">Deacetoxyvindoline 4-hydroxylase</fullName>
    </submittedName>
</protein>
<evidence type="ECO:0000313" key="8">
    <source>
        <dbReference type="EMBL" id="GFP85776.1"/>
    </source>
</evidence>
<keyword evidence="9" id="KW-1185">Reference proteome</keyword>
<dbReference type="GO" id="GO:0016706">
    <property type="term" value="F:2-oxoglutarate-dependent dioxygenase activity"/>
    <property type="evidence" value="ECO:0007669"/>
    <property type="project" value="UniProtKB-ARBA"/>
</dbReference>
<dbReference type="Pfam" id="PF03171">
    <property type="entry name" value="2OG-FeII_Oxy"/>
    <property type="match status" value="1"/>
</dbReference>
<evidence type="ECO:0000256" key="5">
    <source>
        <dbReference type="ARBA" id="ARBA00023004"/>
    </source>
</evidence>
<dbReference type="Pfam" id="PF14226">
    <property type="entry name" value="DIOX_N"/>
    <property type="match status" value="1"/>
</dbReference>
<proteinExistence type="inferred from homology"/>
<dbReference type="PANTHER" id="PTHR10209:SF841">
    <property type="entry name" value="1-AMINOCYCLOPROPANE-1-CARBOXYLATE OXIDASE HOMOLOG 1-LIKE"/>
    <property type="match status" value="1"/>
</dbReference>
<keyword evidence="3" id="KW-0847">Vitamin C</keyword>
<keyword evidence="4 6" id="KW-0560">Oxidoreductase</keyword>
<dbReference type="Gene3D" id="2.60.120.330">
    <property type="entry name" value="B-lactam Antibiotic, Isopenicillin N Synthase, Chain"/>
    <property type="match status" value="1"/>
</dbReference>
<dbReference type="SUPFAM" id="SSF51197">
    <property type="entry name" value="Clavaminate synthase-like"/>
    <property type="match status" value="1"/>
</dbReference>
<sequence length="382" mass="42985">MVLTQNSNAKPPNEPEYDRKSEIQAFDDTKAGVYGLSKSGIEKIPRLFVNQQYILEKNLVSSGSELSIPVIDLQCLNNKDLAARGEIIKRVKEACEDWGFFQVVNHGVTIGIMDRVLEGVRKFHELDIEVKKQYYSRDLLKKVIYNSNFDLHQAPNVNWRDTLYLNMDPEPPEPEEFPDVCRDAMMEYLNQVKELGIDLFELLSEALGLNQNHLKEMDCAKAQFVAAHYYPACPEPDLTLGLSSHTDSGFLTILLQDQIGGLQVLHEAQRVDVPSNPGALIVNIGDLMEASFITNAKFKSVYHRVLANGVGPRISVGFFFRPNVQENSSSRVYGPIKELLSEENPPIYRNATGEEIVACRYDKGLDGVPLLSHFKLNTSLPK</sequence>
<feature type="domain" description="Fe2OG dioxygenase" evidence="7">
    <location>
        <begin position="221"/>
        <end position="322"/>
    </location>
</feature>
<dbReference type="PANTHER" id="PTHR10209">
    <property type="entry name" value="OXIDOREDUCTASE, 2OG-FE II OXYGENASE FAMILY PROTEIN"/>
    <property type="match status" value="1"/>
</dbReference>